<evidence type="ECO:0000313" key="2">
    <source>
        <dbReference type="Proteomes" id="UP000278081"/>
    </source>
</evidence>
<dbReference type="Proteomes" id="UP000278081">
    <property type="component" value="Unassembled WGS sequence"/>
</dbReference>
<protein>
    <submittedName>
        <fullName evidence="1">Uncharacterized protein</fullName>
    </submittedName>
</protein>
<sequence>MNSSEQTIWKSFCTALGAEYREHKEIQGSSGLIHPVQAIAVDEVKKRLIVVSAEYNPRIAALMRVDIQATLPDTKVLVARPIAVDLAHTARMLFSDGGGGIDYTKVIKIAQTLGKGKGNGKGDKDLLEKQFGPQLTPIFDGIKRSGLPIRSHILHTLEQASSIDWSQLKFSQHTEALGLMLQGIQLVQGLDNLAEDRQQGICPIPTYEFSDHDWEVFLRGKEIDEIQERLKALNIFQYFFPPKDSFALAMVDNGKGNLPDIAAAAQLAEAGGHELSKNEIVPDVSKLPDILEALKDLGYIAEGEMSWEMTESGENARRSVRFRPRESLMAKLIGQFSAKLNMDLKDLFK</sequence>
<organism evidence="1 2">
    <name type="scientific">Rhizobium chutanense</name>
    <dbReference type="NCBI Taxonomy" id="2035448"/>
    <lineage>
        <taxon>Bacteria</taxon>
        <taxon>Pseudomonadati</taxon>
        <taxon>Pseudomonadota</taxon>
        <taxon>Alphaproteobacteria</taxon>
        <taxon>Hyphomicrobiales</taxon>
        <taxon>Rhizobiaceae</taxon>
        <taxon>Rhizobium/Agrobacterium group</taxon>
        <taxon>Rhizobium</taxon>
    </lineage>
</organism>
<name>A0A432NMH1_9HYPH</name>
<gene>
    <name evidence="1" type="ORF">EFR84_24190</name>
</gene>
<dbReference type="RefSeq" id="WP_126910867.1">
    <property type="nucleotide sequence ID" value="NZ_ML133772.1"/>
</dbReference>
<dbReference type="EMBL" id="RJTJ01000025">
    <property type="protein sequence ID" value="RUM00655.1"/>
    <property type="molecule type" value="Genomic_DNA"/>
</dbReference>
<dbReference type="OrthoDB" id="7832476at2"/>
<evidence type="ECO:0000313" key="1">
    <source>
        <dbReference type="EMBL" id="RUM00655.1"/>
    </source>
</evidence>
<reference evidence="1 2" key="1">
    <citation type="submission" date="2018-11" db="EMBL/GenBank/DDBJ databases">
        <title>Rhizobium chutanense sp. nov., isolated from root nodules of Phaseolus vulgaris in China.</title>
        <authorList>
            <person name="Huo Y."/>
        </authorList>
    </citation>
    <scope>NUCLEOTIDE SEQUENCE [LARGE SCALE GENOMIC DNA]</scope>
    <source>
        <strain evidence="1 2">C16</strain>
    </source>
</reference>
<proteinExistence type="predicted"/>
<comment type="caution">
    <text evidence="1">The sequence shown here is derived from an EMBL/GenBank/DDBJ whole genome shotgun (WGS) entry which is preliminary data.</text>
</comment>
<accession>A0A432NMH1</accession>
<dbReference type="AlphaFoldDB" id="A0A432NMH1"/>